<dbReference type="InterPro" id="IPR013783">
    <property type="entry name" value="Ig-like_fold"/>
</dbReference>
<gene>
    <name evidence="6" type="ORF">B0I36DRAFT_242255</name>
</gene>
<feature type="domain" description="Bacterial alpha-L-rhamnosidase N-terminal" evidence="4">
    <location>
        <begin position="150"/>
        <end position="323"/>
    </location>
</feature>
<evidence type="ECO:0000259" key="4">
    <source>
        <dbReference type="Pfam" id="PF08531"/>
    </source>
</evidence>
<dbReference type="PANTHER" id="PTHR33307:SF6">
    <property type="entry name" value="ALPHA-RHAMNOSIDASE (EUROFUNG)-RELATED"/>
    <property type="match status" value="1"/>
</dbReference>
<sequence>MGSISNLRFEHYRDSDVLGRHDRSPRLSWTFINASSGFRQVQYELEICEDEYHSTPSTYKIDSDSTVPVPWPHPPLRSRQRVSVRARAWGEDDAIVTVTPWSESVSYEAGLLERDDWTSQRITAPWAPGTSAAGPEQLYRKVFQAQEGRNIARARLYITAQGVYEAEINGRRVGDHFMAPGWTTYSARLQYQTYDVSALLRAGEHNCLAVRVAEGWFSGRIGFEGGRRNIWGPHTALLAQLEMIFEDGTVEAVGTDMSWIVTRGPIRLAEIYDGEKYDARLEVPGWAEATNHDHETWEPVLALDTLPLSVALEAGCSEPVRRVDVVKPIARLCSPSGKTILDFGQNLVGYNIAGQRGHKITLRHAEVLEGGELGTRPLRECQATDEYILRGPTETDTTESYEPRFTFHGFRYAQIDGWLPQEQSDPDSLLSSIEAVVCHTDMEPVGTFSSSHELLNKLYCNVTWSLRGNFLSVPTDCPQRDERLGWSGDLAVFAPTATLLYDCFDMLKNWLVDVEHDQTALSGVPAFVTPDSMLTDPAWCRKIPCAVWNDVTVLAPWALYEETGDVSVLAEQYRSMKAYLSVVPREKDSYLWDSSIFQLAVSFLYIVPDNPLTYAIDFFLWSRC</sequence>
<dbReference type="GO" id="GO:0030596">
    <property type="term" value="F:alpha-L-rhamnosidase activity"/>
    <property type="evidence" value="ECO:0007669"/>
    <property type="project" value="UniProtKB-EC"/>
</dbReference>
<dbReference type="Proteomes" id="UP000756346">
    <property type="component" value="Unassembled WGS sequence"/>
</dbReference>
<dbReference type="GO" id="GO:0005975">
    <property type="term" value="P:carbohydrate metabolic process"/>
    <property type="evidence" value="ECO:0007669"/>
    <property type="project" value="InterPro"/>
</dbReference>
<dbReference type="SUPFAM" id="SSF49785">
    <property type="entry name" value="Galactose-binding domain-like"/>
    <property type="match status" value="1"/>
</dbReference>
<dbReference type="Gene3D" id="1.50.10.10">
    <property type="match status" value="1"/>
</dbReference>
<dbReference type="Gene3D" id="2.60.120.260">
    <property type="entry name" value="Galactose-binding domain-like"/>
    <property type="match status" value="2"/>
</dbReference>
<reference evidence="6" key="1">
    <citation type="journal article" date="2021" name="Nat. Commun.">
        <title>Genetic determinants of endophytism in the Arabidopsis root mycobiome.</title>
        <authorList>
            <person name="Mesny F."/>
            <person name="Miyauchi S."/>
            <person name="Thiergart T."/>
            <person name="Pickel B."/>
            <person name="Atanasova L."/>
            <person name="Karlsson M."/>
            <person name="Huettel B."/>
            <person name="Barry K.W."/>
            <person name="Haridas S."/>
            <person name="Chen C."/>
            <person name="Bauer D."/>
            <person name="Andreopoulos W."/>
            <person name="Pangilinan J."/>
            <person name="LaButti K."/>
            <person name="Riley R."/>
            <person name="Lipzen A."/>
            <person name="Clum A."/>
            <person name="Drula E."/>
            <person name="Henrissat B."/>
            <person name="Kohler A."/>
            <person name="Grigoriev I.V."/>
            <person name="Martin F.M."/>
            <person name="Hacquard S."/>
        </authorList>
    </citation>
    <scope>NUCLEOTIDE SEQUENCE</scope>
    <source>
        <strain evidence="6">MPI-CAGE-CH-0230</strain>
    </source>
</reference>
<dbReference type="InterPro" id="IPR012341">
    <property type="entry name" value="6hp_glycosidase-like_sf"/>
</dbReference>
<dbReference type="InterPro" id="IPR016007">
    <property type="entry name" value="Alpha_rhamnosid"/>
</dbReference>
<dbReference type="Pfam" id="PF25788">
    <property type="entry name" value="Ig_Rha78A_N"/>
    <property type="match status" value="1"/>
</dbReference>
<evidence type="ECO:0000256" key="1">
    <source>
        <dbReference type="ARBA" id="ARBA00001445"/>
    </source>
</evidence>
<evidence type="ECO:0000259" key="3">
    <source>
        <dbReference type="Pfam" id="PF05592"/>
    </source>
</evidence>
<comment type="catalytic activity">
    <reaction evidence="1">
        <text>Hydrolysis of terminal non-reducing alpha-L-rhamnose residues in alpha-L-rhamnosides.</text>
        <dbReference type="EC" id="3.2.1.40"/>
    </reaction>
</comment>
<dbReference type="InterPro" id="IPR008928">
    <property type="entry name" value="6-hairpin_glycosidase_sf"/>
</dbReference>
<organism evidence="6 7">
    <name type="scientific">Microdochium trichocladiopsis</name>
    <dbReference type="NCBI Taxonomy" id="1682393"/>
    <lineage>
        <taxon>Eukaryota</taxon>
        <taxon>Fungi</taxon>
        <taxon>Dikarya</taxon>
        <taxon>Ascomycota</taxon>
        <taxon>Pezizomycotina</taxon>
        <taxon>Sordariomycetes</taxon>
        <taxon>Xylariomycetidae</taxon>
        <taxon>Xylariales</taxon>
        <taxon>Microdochiaceae</taxon>
        <taxon>Microdochium</taxon>
    </lineage>
</organism>
<evidence type="ECO:0000256" key="2">
    <source>
        <dbReference type="ARBA" id="ARBA00012652"/>
    </source>
</evidence>
<dbReference type="Pfam" id="PF05592">
    <property type="entry name" value="Bac_rhamnosid"/>
    <property type="match status" value="1"/>
</dbReference>
<dbReference type="RefSeq" id="XP_046012254.1">
    <property type="nucleotide sequence ID" value="XM_046149891.1"/>
</dbReference>
<protein>
    <recommendedName>
        <fullName evidence="2">alpha-L-rhamnosidase</fullName>
        <ecNumber evidence="2">3.2.1.40</ecNumber>
    </recommendedName>
</protein>
<keyword evidence="7" id="KW-1185">Reference proteome</keyword>
<dbReference type="EC" id="3.2.1.40" evidence="2"/>
<dbReference type="AlphaFoldDB" id="A0A9P9BTL0"/>
<dbReference type="OrthoDB" id="10036721at2759"/>
<dbReference type="EMBL" id="JAGTJQ010000005">
    <property type="protein sequence ID" value="KAH7030574.1"/>
    <property type="molecule type" value="Genomic_DNA"/>
</dbReference>
<dbReference type="SUPFAM" id="SSF48208">
    <property type="entry name" value="Six-hairpin glycosidases"/>
    <property type="match status" value="1"/>
</dbReference>
<feature type="domain" description="Alpha-L-rhamnosidase six-hairpin glycosidase" evidence="5">
    <location>
        <begin position="445"/>
        <end position="599"/>
    </location>
</feature>
<dbReference type="PANTHER" id="PTHR33307">
    <property type="entry name" value="ALPHA-RHAMNOSIDASE (EUROFUNG)"/>
    <property type="match status" value="1"/>
</dbReference>
<dbReference type="Gene3D" id="2.60.40.10">
    <property type="entry name" value="Immunoglobulins"/>
    <property type="match status" value="1"/>
</dbReference>
<evidence type="ECO:0000259" key="5">
    <source>
        <dbReference type="Pfam" id="PF17389"/>
    </source>
</evidence>
<comment type="caution">
    <text evidence="6">The sequence shown here is derived from an EMBL/GenBank/DDBJ whole genome shotgun (WGS) entry which is preliminary data.</text>
</comment>
<dbReference type="GeneID" id="70179437"/>
<dbReference type="Pfam" id="PF17389">
    <property type="entry name" value="Bac_rhamnosid6H"/>
    <property type="match status" value="1"/>
</dbReference>
<dbReference type="InterPro" id="IPR035396">
    <property type="entry name" value="Bac_rhamnosid6H"/>
</dbReference>
<accession>A0A9P9BTL0</accession>
<dbReference type="InterPro" id="IPR013737">
    <property type="entry name" value="Bac_rhamnosid_N"/>
</dbReference>
<dbReference type="Pfam" id="PF08531">
    <property type="entry name" value="Bac_rhamnosid_N"/>
    <property type="match status" value="1"/>
</dbReference>
<name>A0A9P9BTL0_9PEZI</name>
<dbReference type="InterPro" id="IPR008902">
    <property type="entry name" value="Rhamnosid_concanavalin"/>
</dbReference>
<proteinExistence type="predicted"/>
<evidence type="ECO:0000313" key="7">
    <source>
        <dbReference type="Proteomes" id="UP000756346"/>
    </source>
</evidence>
<evidence type="ECO:0000313" key="6">
    <source>
        <dbReference type="EMBL" id="KAH7030574.1"/>
    </source>
</evidence>
<dbReference type="InterPro" id="IPR008979">
    <property type="entry name" value="Galactose-bd-like_sf"/>
</dbReference>
<feature type="domain" description="Alpha-L-rhamnosidase concanavalin-like" evidence="3">
    <location>
        <begin position="335"/>
        <end position="427"/>
    </location>
</feature>